<dbReference type="GO" id="GO:0006811">
    <property type="term" value="P:monoatomic ion transport"/>
    <property type="evidence" value="ECO:0007669"/>
    <property type="project" value="UniProtKB-KW"/>
</dbReference>
<dbReference type="InterPro" id="IPR038081">
    <property type="entry name" value="CalX-like_sf"/>
</dbReference>
<reference evidence="6 7" key="1">
    <citation type="journal article" date="2007" name="Science">
        <title>Sea anemone genome reveals ancestral eumetazoan gene repertoire and genomic organization.</title>
        <authorList>
            <person name="Putnam N.H."/>
            <person name="Srivastava M."/>
            <person name="Hellsten U."/>
            <person name="Dirks B."/>
            <person name="Chapman J."/>
            <person name="Salamov A."/>
            <person name="Terry A."/>
            <person name="Shapiro H."/>
            <person name="Lindquist E."/>
            <person name="Kapitonov V.V."/>
            <person name="Jurka J."/>
            <person name="Genikhovich G."/>
            <person name="Grigoriev I.V."/>
            <person name="Lucas S.M."/>
            <person name="Steele R.E."/>
            <person name="Finnerty J.R."/>
            <person name="Technau U."/>
            <person name="Martindale M.Q."/>
            <person name="Rokhsar D.S."/>
        </authorList>
    </citation>
    <scope>NUCLEOTIDE SEQUENCE [LARGE SCALE GENOMIC DNA]</scope>
    <source>
        <strain evidence="7">CH2 X CH6</strain>
    </source>
</reference>
<accession>A7S430</accession>
<gene>
    <name evidence="6" type="ORF">NEMVEDRAFT_v1g103824</name>
</gene>
<dbReference type="GO" id="GO:0016020">
    <property type="term" value="C:membrane"/>
    <property type="evidence" value="ECO:0007669"/>
    <property type="project" value="InterPro"/>
</dbReference>
<dbReference type="SUPFAM" id="SSF141072">
    <property type="entry name" value="CalX-like"/>
    <property type="match status" value="3"/>
</dbReference>
<dbReference type="AlphaFoldDB" id="A7S430"/>
<dbReference type="InterPro" id="IPR003644">
    <property type="entry name" value="Calx_beta"/>
</dbReference>
<dbReference type="InParanoid" id="A7S430"/>
<dbReference type="PANTHER" id="PTHR11878:SF65">
    <property type="entry name" value="NA_CA-EXCHANGE PROTEIN, ISOFORM G"/>
    <property type="match status" value="1"/>
</dbReference>
<dbReference type="PANTHER" id="PTHR11878">
    <property type="entry name" value="SODIUM/CALCIUM EXCHANGER"/>
    <property type="match status" value="1"/>
</dbReference>
<dbReference type="GO" id="GO:0007154">
    <property type="term" value="P:cell communication"/>
    <property type="evidence" value="ECO:0007669"/>
    <property type="project" value="InterPro"/>
</dbReference>
<keyword evidence="7" id="KW-1185">Reference proteome</keyword>
<keyword evidence="3" id="KW-0106">Calcium</keyword>
<keyword evidence="4" id="KW-0406">Ion transport</keyword>
<keyword evidence="2" id="KW-0677">Repeat</keyword>
<sequence length="186" mass="20226">QDYSQPAVLQDTFAPGETDKVVKIPILNDNVVEPTEKLQVILSSPDATVITEPDTATVTILDDDAEDTKDYTTPADLDLAFEMGETDKIFVVPILDDKLVEPSENFTVKMTSSEPTVVITSDTSTVTIEDDDYAQDITFEAGETTKPIRLPIIDDKLIEDKESFTVRVSSTDAGVIVTPDAAVVTI</sequence>
<evidence type="ECO:0000256" key="4">
    <source>
        <dbReference type="ARBA" id="ARBA00023065"/>
    </source>
</evidence>
<protein>
    <recommendedName>
        <fullName evidence="5">Calx-beta domain-containing protein</fullName>
    </recommendedName>
</protein>
<organism evidence="6 7">
    <name type="scientific">Nematostella vectensis</name>
    <name type="common">Starlet sea anemone</name>
    <dbReference type="NCBI Taxonomy" id="45351"/>
    <lineage>
        <taxon>Eukaryota</taxon>
        <taxon>Metazoa</taxon>
        <taxon>Cnidaria</taxon>
        <taxon>Anthozoa</taxon>
        <taxon>Hexacorallia</taxon>
        <taxon>Actiniaria</taxon>
        <taxon>Edwardsiidae</taxon>
        <taxon>Nematostella</taxon>
    </lineage>
</organism>
<feature type="non-terminal residue" evidence="6">
    <location>
        <position position="1"/>
    </location>
</feature>
<dbReference type="InterPro" id="IPR051171">
    <property type="entry name" value="CaCA"/>
</dbReference>
<proteinExistence type="predicted"/>
<dbReference type="Pfam" id="PF03160">
    <property type="entry name" value="Calx-beta"/>
    <property type="match status" value="2"/>
</dbReference>
<feature type="domain" description="Calx-beta" evidence="5">
    <location>
        <begin position="2"/>
        <end position="64"/>
    </location>
</feature>
<feature type="non-terminal residue" evidence="6">
    <location>
        <position position="186"/>
    </location>
</feature>
<evidence type="ECO:0000256" key="3">
    <source>
        <dbReference type="ARBA" id="ARBA00022837"/>
    </source>
</evidence>
<dbReference type="PhylomeDB" id="A7S430"/>
<keyword evidence="1" id="KW-0732">Signal</keyword>
<evidence type="ECO:0000313" key="7">
    <source>
        <dbReference type="Proteomes" id="UP000001593"/>
    </source>
</evidence>
<feature type="domain" description="Calx-beta" evidence="5">
    <location>
        <begin position="134"/>
        <end position="186"/>
    </location>
</feature>
<dbReference type="Gene3D" id="2.60.40.2030">
    <property type="match status" value="3"/>
</dbReference>
<dbReference type="EMBL" id="DS469576">
    <property type="protein sequence ID" value="EDO41507.1"/>
    <property type="molecule type" value="Genomic_DNA"/>
</dbReference>
<dbReference type="STRING" id="45351.A7S430"/>
<name>A7S430_NEMVE</name>
<dbReference type="Proteomes" id="UP000001593">
    <property type="component" value="Unassembled WGS sequence"/>
</dbReference>
<evidence type="ECO:0000256" key="2">
    <source>
        <dbReference type="ARBA" id="ARBA00022737"/>
    </source>
</evidence>
<dbReference type="HOGENOM" id="CLU_1457958_0_0_1"/>
<evidence type="ECO:0000259" key="5">
    <source>
        <dbReference type="Pfam" id="PF03160"/>
    </source>
</evidence>
<evidence type="ECO:0000256" key="1">
    <source>
        <dbReference type="ARBA" id="ARBA00022729"/>
    </source>
</evidence>
<evidence type="ECO:0000313" key="6">
    <source>
        <dbReference type="EMBL" id="EDO41507.1"/>
    </source>
</evidence>
<keyword evidence="4" id="KW-0813">Transport</keyword>